<dbReference type="EMBL" id="CP122961">
    <property type="protein sequence ID" value="WGI24816.1"/>
    <property type="molecule type" value="Genomic_DNA"/>
</dbReference>
<dbReference type="Pfam" id="PF06808">
    <property type="entry name" value="DctM"/>
    <property type="match status" value="1"/>
</dbReference>
<feature type="transmembrane region" description="Helical" evidence="7">
    <location>
        <begin position="56"/>
        <end position="75"/>
    </location>
</feature>
<comment type="function">
    <text evidence="7">Part of the tripartite ATP-independent periplasmic (TRAP) transport system.</text>
</comment>
<dbReference type="PANTHER" id="PTHR33362">
    <property type="entry name" value="SIALIC ACID TRAP TRANSPORTER PERMEASE PROTEIN SIAT-RELATED"/>
    <property type="match status" value="1"/>
</dbReference>
<evidence type="ECO:0000256" key="6">
    <source>
        <dbReference type="ARBA" id="ARBA00023136"/>
    </source>
</evidence>
<keyword evidence="10" id="KW-1185">Reference proteome</keyword>
<accession>A0ABY8LLU7</accession>
<keyword evidence="5 7" id="KW-1133">Transmembrane helix</keyword>
<organism evidence="9 10">
    <name type="scientific">Halomonas alkaliantarctica</name>
    <dbReference type="NCBI Taxonomy" id="232346"/>
    <lineage>
        <taxon>Bacteria</taxon>
        <taxon>Pseudomonadati</taxon>
        <taxon>Pseudomonadota</taxon>
        <taxon>Gammaproteobacteria</taxon>
        <taxon>Oceanospirillales</taxon>
        <taxon>Halomonadaceae</taxon>
        <taxon>Halomonas</taxon>
    </lineage>
</organism>
<keyword evidence="7" id="KW-0813">Transport</keyword>
<evidence type="ECO:0000313" key="10">
    <source>
        <dbReference type="Proteomes" id="UP001179830"/>
    </source>
</evidence>
<proteinExistence type="inferred from homology"/>
<feature type="transmembrane region" description="Helical" evidence="7">
    <location>
        <begin position="271"/>
        <end position="293"/>
    </location>
</feature>
<evidence type="ECO:0000259" key="8">
    <source>
        <dbReference type="Pfam" id="PF06808"/>
    </source>
</evidence>
<feature type="transmembrane region" description="Helical" evidence="7">
    <location>
        <begin position="241"/>
        <end position="259"/>
    </location>
</feature>
<gene>
    <name evidence="9" type="ORF">QEN58_16020</name>
</gene>
<evidence type="ECO:0000256" key="2">
    <source>
        <dbReference type="ARBA" id="ARBA00022475"/>
    </source>
</evidence>
<evidence type="ECO:0000313" key="9">
    <source>
        <dbReference type="EMBL" id="WGI24816.1"/>
    </source>
</evidence>
<protein>
    <recommendedName>
        <fullName evidence="7">TRAP transporter large permease protein</fullName>
    </recommendedName>
</protein>
<reference evidence="9" key="1">
    <citation type="submission" date="2023-04" db="EMBL/GenBank/DDBJ databases">
        <title>Complete genome sequence of Halomonas alkaliantarctica MSP3 isolated from marine sediment, Jeju Island.</title>
        <authorList>
            <person name="Park S.-J."/>
        </authorList>
    </citation>
    <scope>NUCLEOTIDE SEQUENCE</scope>
    <source>
        <strain evidence="9">MSP3</strain>
    </source>
</reference>
<dbReference type="NCBIfam" id="TIGR00786">
    <property type="entry name" value="dctM"/>
    <property type="match status" value="1"/>
</dbReference>
<keyword evidence="3 7" id="KW-0997">Cell inner membrane</keyword>
<evidence type="ECO:0000256" key="1">
    <source>
        <dbReference type="ARBA" id="ARBA00004429"/>
    </source>
</evidence>
<keyword evidence="4 7" id="KW-0812">Transmembrane</keyword>
<sequence length="428" mass="45376">MTGILVLGVFIILAFLSVPILTAIIIAAATGVVALGFTDQLGIVSQQMLDGINSPTLLSVPFFILAGNLLNGLQLTDRIFRFANNVVGHIRGGLAQVNILASLLFAGISGAAVADCAALGTVEVKAMRERGYPADFAAGVTAASSIIGPIFPPSIPLLIFAFVANASVGRLFLAGVLPAIVLLIVLMTYVHIVSARRNFPKDPRPPLKEILLSAVDGLLTLLAPGIILGAMLTGFTTASEAGVLACLYAMALGIWYRTLNMKVLITAFRETAILSTIALLMIGFSACVGWILAFDMVPQRLAEFILGSIDAKWQFLLIYLMFLVLIGCVFDATAALIILVPIMLPIVDGFEIDRVHFGIFTVLTLMVGILTPPIGIALYIMMDVAKLPFEAVAKATVPFLIPIVIAVLLITFVPSISLFLPDLVYGAP</sequence>
<feature type="transmembrane region" description="Helical" evidence="7">
    <location>
        <begin position="6"/>
        <end position="35"/>
    </location>
</feature>
<feature type="transmembrane region" description="Helical" evidence="7">
    <location>
        <begin position="399"/>
        <end position="420"/>
    </location>
</feature>
<comment type="similarity">
    <text evidence="7">Belongs to the TRAP transporter large permease family.</text>
</comment>
<feature type="transmembrane region" description="Helical" evidence="7">
    <location>
        <begin position="313"/>
        <end position="343"/>
    </location>
</feature>
<comment type="caution">
    <text evidence="7">Lacks conserved residue(s) required for the propagation of feature annotation.</text>
</comment>
<keyword evidence="6 7" id="KW-0472">Membrane</keyword>
<feature type="domain" description="TRAP C4-dicarboxylate transport system permease DctM subunit" evidence="8">
    <location>
        <begin position="7"/>
        <end position="416"/>
    </location>
</feature>
<name>A0ABY8LLU7_9GAMM</name>
<dbReference type="InterPro" id="IPR004681">
    <property type="entry name" value="TRAP_DctM"/>
</dbReference>
<evidence type="ECO:0000256" key="4">
    <source>
        <dbReference type="ARBA" id="ARBA00022692"/>
    </source>
</evidence>
<comment type="subcellular location">
    <subcellularLocation>
        <location evidence="1 7">Cell inner membrane</location>
        <topology evidence="1 7">Multi-pass membrane protein</topology>
    </subcellularLocation>
</comment>
<dbReference type="Proteomes" id="UP001179830">
    <property type="component" value="Chromosome"/>
</dbReference>
<feature type="transmembrane region" description="Helical" evidence="7">
    <location>
        <begin position="95"/>
        <end position="120"/>
    </location>
</feature>
<feature type="transmembrane region" description="Helical" evidence="7">
    <location>
        <begin position="355"/>
        <end position="379"/>
    </location>
</feature>
<evidence type="ECO:0000256" key="3">
    <source>
        <dbReference type="ARBA" id="ARBA00022519"/>
    </source>
</evidence>
<feature type="transmembrane region" description="Helical" evidence="7">
    <location>
        <begin position="210"/>
        <end position="235"/>
    </location>
</feature>
<dbReference type="PIRSF" id="PIRSF006066">
    <property type="entry name" value="HI0050"/>
    <property type="match status" value="1"/>
</dbReference>
<feature type="transmembrane region" description="Helical" evidence="7">
    <location>
        <begin position="171"/>
        <end position="190"/>
    </location>
</feature>
<dbReference type="PANTHER" id="PTHR33362:SF3">
    <property type="entry name" value="SIALIC ACID TRAP TRANSPORTER PERMEASE PROTEIN SIAT"/>
    <property type="match status" value="1"/>
</dbReference>
<comment type="subunit">
    <text evidence="7">The complex comprises the extracytoplasmic solute receptor protein and the two transmembrane proteins.</text>
</comment>
<dbReference type="RefSeq" id="WP_280104593.1">
    <property type="nucleotide sequence ID" value="NZ_CP122961.1"/>
</dbReference>
<evidence type="ECO:0000256" key="7">
    <source>
        <dbReference type="RuleBase" id="RU369079"/>
    </source>
</evidence>
<dbReference type="InterPro" id="IPR010656">
    <property type="entry name" value="DctM"/>
</dbReference>
<keyword evidence="2" id="KW-1003">Cell membrane</keyword>
<evidence type="ECO:0000256" key="5">
    <source>
        <dbReference type="ARBA" id="ARBA00022989"/>
    </source>
</evidence>